<keyword evidence="2" id="KW-1185">Reference proteome</keyword>
<feature type="non-terminal residue" evidence="1">
    <location>
        <position position="424"/>
    </location>
</feature>
<proteinExistence type="predicted"/>
<dbReference type="EMBL" id="MU267914">
    <property type="protein sequence ID" value="KAH7907338.1"/>
    <property type="molecule type" value="Genomic_DNA"/>
</dbReference>
<name>A0ACB8A2W8_9AGAM</name>
<reference evidence="1" key="1">
    <citation type="journal article" date="2021" name="New Phytol.">
        <title>Evolutionary innovations through gain and loss of genes in the ectomycorrhizal Boletales.</title>
        <authorList>
            <person name="Wu G."/>
            <person name="Miyauchi S."/>
            <person name="Morin E."/>
            <person name="Kuo A."/>
            <person name="Drula E."/>
            <person name="Varga T."/>
            <person name="Kohler A."/>
            <person name="Feng B."/>
            <person name="Cao Y."/>
            <person name="Lipzen A."/>
            <person name="Daum C."/>
            <person name="Hundley H."/>
            <person name="Pangilinan J."/>
            <person name="Johnson J."/>
            <person name="Barry K."/>
            <person name="LaButti K."/>
            <person name="Ng V."/>
            <person name="Ahrendt S."/>
            <person name="Min B."/>
            <person name="Choi I.G."/>
            <person name="Park H."/>
            <person name="Plett J.M."/>
            <person name="Magnuson J."/>
            <person name="Spatafora J.W."/>
            <person name="Nagy L.G."/>
            <person name="Henrissat B."/>
            <person name="Grigoriev I.V."/>
            <person name="Yang Z.L."/>
            <person name="Xu J."/>
            <person name="Martin F.M."/>
        </authorList>
    </citation>
    <scope>NUCLEOTIDE SEQUENCE</scope>
    <source>
        <strain evidence="1">ATCC 28755</strain>
    </source>
</reference>
<accession>A0ACB8A2W8</accession>
<protein>
    <submittedName>
        <fullName evidence="1">Uncharacterized protein</fullName>
    </submittedName>
</protein>
<gene>
    <name evidence="1" type="ORF">BJ138DRAFT_992229</name>
</gene>
<evidence type="ECO:0000313" key="1">
    <source>
        <dbReference type="EMBL" id="KAH7907338.1"/>
    </source>
</evidence>
<dbReference type="Proteomes" id="UP000790377">
    <property type="component" value="Unassembled WGS sequence"/>
</dbReference>
<organism evidence="1 2">
    <name type="scientific">Hygrophoropsis aurantiaca</name>
    <dbReference type="NCBI Taxonomy" id="72124"/>
    <lineage>
        <taxon>Eukaryota</taxon>
        <taxon>Fungi</taxon>
        <taxon>Dikarya</taxon>
        <taxon>Basidiomycota</taxon>
        <taxon>Agaricomycotina</taxon>
        <taxon>Agaricomycetes</taxon>
        <taxon>Agaricomycetidae</taxon>
        <taxon>Boletales</taxon>
        <taxon>Coniophorineae</taxon>
        <taxon>Hygrophoropsidaceae</taxon>
        <taxon>Hygrophoropsis</taxon>
    </lineage>
</organism>
<comment type="caution">
    <text evidence="1">The sequence shown here is derived from an EMBL/GenBank/DDBJ whole genome shotgun (WGS) entry which is preliminary data.</text>
</comment>
<evidence type="ECO:0000313" key="2">
    <source>
        <dbReference type="Proteomes" id="UP000790377"/>
    </source>
</evidence>
<feature type="non-terminal residue" evidence="1">
    <location>
        <position position="1"/>
    </location>
</feature>
<sequence>LPSTRIVAHAPGWTVFDNLYVLNGTVFVVTDKPGLIPDRALMTSTAVKIGNGKEMVEARIPGDAEMRIVSTAQAKALFGRSVELLDGVSVRPLFVVIFITHYYHWSAELFFGFWRTYSSLASLQSSPSTQTQTPFSALPSLRRIIFAHADADHWRDYALMNQYVLRAVFPSLTAEYSADWADRAALARPVLLDRVVFSDRAAAMNGQNFLRTGRSASEAFALGGAGGGGGEWWAPVRDNVVRFAGLDTRSWLPFGADVRDKSLLDAPQKPVITYISRQDWGRRMLIPEDHEGLVRALRALEERYGWEVHVVSMDKLSRVEQIRLAARTTVMLGVHGNGLTSLVWMQPSPRATVIEFFFPGGFAHDYEYTARALGMVHVGFWGNESFTAPNTPPAAYPEGFQGNSIPLDGEAVARVVVERVMLAD</sequence>